<feature type="transmembrane region" description="Helical" evidence="1">
    <location>
        <begin position="266"/>
        <end position="294"/>
    </location>
</feature>
<dbReference type="EMBL" id="JAGSOJ010000001">
    <property type="protein sequence ID" value="MCM1988334.1"/>
    <property type="molecule type" value="Genomic_DNA"/>
</dbReference>
<reference evidence="2" key="2">
    <citation type="submission" date="2021-04" db="EMBL/GenBank/DDBJ databases">
        <authorList>
            <person name="Dong X."/>
        </authorList>
    </citation>
    <scope>NUCLEOTIDE SEQUENCE</scope>
    <source>
        <strain evidence="2">ZWT</strain>
    </source>
</reference>
<keyword evidence="1" id="KW-0472">Membrane</keyword>
<sequence>MKNKTKKRIKFTSITEYKILEEYFEKMAAKGWMLKEYKKSIMVFEEIEPKELDFNVSLFYNTTPFDYPDHEKDNEYRELCEESGWTFCASNQLYQVFCKEKNQEAIPIHTDSSEEFTIIKKTYMKTELISMIALLPIICLGFFHILKFDYEDILSNGDLFNIISPFFLFIIIISTHFYPVFWLIKNKSNISKGKELYFSTNKGKLGRDILMWSLIGIYFIMLVFMVFTDIPHISFILIAFAPMVIGILIGSYCVKRFKTKKRSRTHNILFFIGGIILSFVLTMLVLIGGIRMMISSDFMDKKNETPPEHMRVLKLSDFTEIDSIKRTRLYKKSSIFVPISFSYYEIADKNSRKDGIISVDTEYIQCKNKDVADFVFEGYMKKEFERKEERAKEAREWGSEERAISYENDIKEVSIQKWGVDRGYYLYESKNEIIIQKDNLIYVLGIHGDKDLSEKEIINICRNKLGLN</sequence>
<evidence type="ECO:0000313" key="2">
    <source>
        <dbReference type="EMBL" id="MCM1988334.1"/>
    </source>
</evidence>
<protein>
    <submittedName>
        <fullName evidence="2">DUF2812 domain-containing protein</fullName>
    </submittedName>
</protein>
<proteinExistence type="predicted"/>
<organism evidence="2 3">
    <name type="scientific">Oceanirhabdus seepicola</name>
    <dbReference type="NCBI Taxonomy" id="2828781"/>
    <lineage>
        <taxon>Bacteria</taxon>
        <taxon>Bacillati</taxon>
        <taxon>Bacillota</taxon>
        <taxon>Clostridia</taxon>
        <taxon>Eubacteriales</taxon>
        <taxon>Clostridiaceae</taxon>
        <taxon>Oceanirhabdus</taxon>
    </lineage>
</organism>
<dbReference type="Pfam" id="PF11193">
    <property type="entry name" value="DUF2812"/>
    <property type="match status" value="1"/>
</dbReference>
<keyword evidence="1" id="KW-0812">Transmembrane</keyword>
<keyword evidence="3" id="KW-1185">Reference proteome</keyword>
<feature type="transmembrane region" description="Helical" evidence="1">
    <location>
        <begin position="205"/>
        <end position="227"/>
    </location>
</feature>
<feature type="transmembrane region" description="Helical" evidence="1">
    <location>
        <begin position="128"/>
        <end position="146"/>
    </location>
</feature>
<accession>A0A9J6NWE6</accession>
<dbReference type="AlphaFoldDB" id="A0A9J6NWE6"/>
<gene>
    <name evidence="2" type="ORF">KDK92_01170</name>
</gene>
<evidence type="ECO:0000313" key="3">
    <source>
        <dbReference type="Proteomes" id="UP001056429"/>
    </source>
</evidence>
<dbReference type="InterPro" id="IPR021359">
    <property type="entry name" value="DUF2812"/>
</dbReference>
<feature type="transmembrane region" description="Helical" evidence="1">
    <location>
        <begin position="233"/>
        <end position="254"/>
    </location>
</feature>
<dbReference type="Proteomes" id="UP001056429">
    <property type="component" value="Unassembled WGS sequence"/>
</dbReference>
<comment type="caution">
    <text evidence="2">The sequence shown here is derived from an EMBL/GenBank/DDBJ whole genome shotgun (WGS) entry which is preliminary data.</text>
</comment>
<name>A0A9J6NWE6_9CLOT</name>
<keyword evidence="1" id="KW-1133">Transmembrane helix</keyword>
<evidence type="ECO:0000256" key="1">
    <source>
        <dbReference type="SAM" id="Phobius"/>
    </source>
</evidence>
<feature type="transmembrane region" description="Helical" evidence="1">
    <location>
        <begin position="166"/>
        <end position="184"/>
    </location>
</feature>
<dbReference type="RefSeq" id="WP_250857205.1">
    <property type="nucleotide sequence ID" value="NZ_JAGSOJ010000001.1"/>
</dbReference>
<reference evidence="2" key="1">
    <citation type="journal article" date="2021" name="mSystems">
        <title>Bacteria and Archaea Synergistically Convert Glycine Betaine to Biogenic Methane in the Formosa Cold Seep of the South China Sea.</title>
        <authorList>
            <person name="Li L."/>
            <person name="Zhang W."/>
            <person name="Zhang S."/>
            <person name="Song L."/>
            <person name="Sun Q."/>
            <person name="Zhang H."/>
            <person name="Xiang H."/>
            <person name="Dong X."/>
        </authorList>
    </citation>
    <scope>NUCLEOTIDE SEQUENCE</scope>
    <source>
        <strain evidence="2">ZWT</strain>
    </source>
</reference>